<reference evidence="2 3" key="1">
    <citation type="journal article" date="2010" name="J. Bacteriol.">
        <title>Complete genome sequence of the cellulolytic thermophile Caldicellulosiruptor obsidiansis OB47T.</title>
        <authorList>
            <person name="Elkins J.G."/>
            <person name="Lochner A."/>
            <person name="Hamilton-Brehm S.D."/>
            <person name="Davenport K.W."/>
            <person name="Podar M."/>
            <person name="Brown S.D."/>
            <person name="Land M.L."/>
            <person name="Hauser L.J."/>
            <person name="Klingeman D.M."/>
            <person name="Raman B."/>
            <person name="Goodwin L.A."/>
            <person name="Tapia R."/>
            <person name="Meincke L.J."/>
            <person name="Detter J.C."/>
            <person name="Bruce D.C."/>
            <person name="Han C.S."/>
            <person name="Palumbo A.V."/>
            <person name="Cottingham R.W."/>
            <person name="Keller M."/>
            <person name="Graham D.E."/>
        </authorList>
    </citation>
    <scope>NUCLEOTIDE SEQUENCE [LARGE SCALE GENOMIC DNA]</scope>
    <source>
        <strain evidence="3">ATCC BAA-2073 / strain OB47</strain>
    </source>
</reference>
<keyword evidence="1" id="KW-0175">Coiled coil</keyword>
<evidence type="ECO:0000256" key="1">
    <source>
        <dbReference type="SAM" id="Coils"/>
    </source>
</evidence>
<dbReference type="EMBL" id="CP002164">
    <property type="protein sequence ID" value="ADL43499.1"/>
    <property type="molecule type" value="Genomic_DNA"/>
</dbReference>
<dbReference type="Proteomes" id="UP000000347">
    <property type="component" value="Chromosome"/>
</dbReference>
<accession>D9THM4</accession>
<organism evidence="2 3">
    <name type="scientific">Caldicellulosiruptor obsidiansis (strain ATCC BAA-2073 / JCM 16842 / OB47)</name>
    <dbReference type="NCBI Taxonomy" id="608506"/>
    <lineage>
        <taxon>Bacteria</taxon>
        <taxon>Bacillati</taxon>
        <taxon>Bacillota</taxon>
        <taxon>Bacillota incertae sedis</taxon>
        <taxon>Caldicellulosiruptorales</taxon>
        <taxon>Caldicellulosiruptoraceae</taxon>
        <taxon>Caldicellulosiruptor</taxon>
    </lineage>
</organism>
<protein>
    <submittedName>
        <fullName evidence="2">Uncharacterized protein</fullName>
    </submittedName>
</protein>
<dbReference type="RefSeq" id="WP_013291493.1">
    <property type="nucleotide sequence ID" value="NC_014392.1"/>
</dbReference>
<proteinExistence type="predicted"/>
<feature type="coiled-coil region" evidence="1">
    <location>
        <begin position="157"/>
        <end position="205"/>
    </location>
</feature>
<keyword evidence="3" id="KW-1185">Reference proteome</keyword>
<sequence>MRKSSLYENLVERIENIVLQSKENKKIWIIFSNEGEWQSFLEFTKLNEIYDISAGSLIAFYLDVLYKYGIDIDQLFEEPMDDYLARCKYTVDDKEISELFYKQDLPKRLKQCYVQWIKDIISNINELIIKRGYNGVEDVSISKTGNIKRLKKIADEVNKIINSNISLENKIEELEARLSIEKIEKDKIFEDITNQQNELNEITKR</sequence>
<dbReference type="AlphaFoldDB" id="D9THM4"/>
<gene>
    <name evidence="2" type="ordered locus">COB47_2258</name>
</gene>
<dbReference type="KEGG" id="cob:COB47_2258"/>
<dbReference type="HOGENOM" id="CLU_1335483_0_0_9"/>
<evidence type="ECO:0000313" key="3">
    <source>
        <dbReference type="Proteomes" id="UP000000347"/>
    </source>
</evidence>
<evidence type="ECO:0000313" key="2">
    <source>
        <dbReference type="EMBL" id="ADL43499.1"/>
    </source>
</evidence>
<name>D9THM4_CALOO</name>